<dbReference type="AlphaFoldDB" id="A0A2D0NH52"/>
<dbReference type="EMBL" id="PDUD01000007">
    <property type="protein sequence ID" value="PHN07748.1"/>
    <property type="molecule type" value="Genomic_DNA"/>
</dbReference>
<evidence type="ECO:0000313" key="2">
    <source>
        <dbReference type="Proteomes" id="UP000223913"/>
    </source>
</evidence>
<keyword evidence="2" id="KW-1185">Reference proteome</keyword>
<gene>
    <name evidence="1" type="ORF">CRP01_04955</name>
</gene>
<accession>A0A2D0NH52</accession>
<organism evidence="1 2">
    <name type="scientific">Flavilitoribacter nigricans (strain ATCC 23147 / DSM 23189 / NBRC 102662 / NCIMB 1420 / SS-2)</name>
    <name type="common">Lewinella nigricans</name>
    <dbReference type="NCBI Taxonomy" id="1122177"/>
    <lineage>
        <taxon>Bacteria</taxon>
        <taxon>Pseudomonadati</taxon>
        <taxon>Bacteroidota</taxon>
        <taxon>Saprospiria</taxon>
        <taxon>Saprospirales</taxon>
        <taxon>Lewinellaceae</taxon>
        <taxon>Flavilitoribacter</taxon>
    </lineage>
</organism>
<reference evidence="1 2" key="1">
    <citation type="submission" date="2017-10" db="EMBL/GenBank/DDBJ databases">
        <title>The draft genome sequence of Lewinella nigricans NBRC 102662.</title>
        <authorList>
            <person name="Wang K."/>
        </authorList>
    </citation>
    <scope>NUCLEOTIDE SEQUENCE [LARGE SCALE GENOMIC DNA]</scope>
    <source>
        <strain evidence="1 2">NBRC 102662</strain>
    </source>
</reference>
<protein>
    <submittedName>
        <fullName evidence="1">Uncharacterized protein</fullName>
    </submittedName>
</protein>
<proteinExistence type="predicted"/>
<dbReference type="Proteomes" id="UP000223913">
    <property type="component" value="Unassembled WGS sequence"/>
</dbReference>
<sequence>MDKSSRHLDRGSFLAENEGLTKNVGCKNREKTIQDIYPAIGNIAVLRYWPLGKYGQKSDVVPM</sequence>
<evidence type="ECO:0000313" key="1">
    <source>
        <dbReference type="EMBL" id="PHN07748.1"/>
    </source>
</evidence>
<name>A0A2D0NH52_FLAN2</name>
<comment type="caution">
    <text evidence="1">The sequence shown here is derived from an EMBL/GenBank/DDBJ whole genome shotgun (WGS) entry which is preliminary data.</text>
</comment>